<dbReference type="Proteomes" id="UP001176940">
    <property type="component" value="Unassembled WGS sequence"/>
</dbReference>
<feature type="compositionally biased region" description="Polar residues" evidence="7">
    <location>
        <begin position="308"/>
        <end position="324"/>
    </location>
</feature>
<keyword evidence="10" id="KW-1185">Reference proteome</keyword>
<dbReference type="InterPro" id="IPR001909">
    <property type="entry name" value="KRAB"/>
</dbReference>
<keyword evidence="2" id="KW-0677">Repeat</keyword>
<evidence type="ECO:0000259" key="8">
    <source>
        <dbReference type="PROSITE" id="PS50157"/>
    </source>
</evidence>
<evidence type="ECO:0000256" key="2">
    <source>
        <dbReference type="ARBA" id="ARBA00022737"/>
    </source>
</evidence>
<dbReference type="PROSITE" id="PS50157">
    <property type="entry name" value="ZINC_FINGER_C2H2_2"/>
    <property type="match status" value="7"/>
</dbReference>
<dbReference type="Gene3D" id="3.30.160.60">
    <property type="entry name" value="Classic Zinc Finger"/>
    <property type="match status" value="5"/>
</dbReference>
<comment type="caution">
    <text evidence="9">The sequence shown here is derived from an EMBL/GenBank/DDBJ whole genome shotgun (WGS) entry which is preliminary data.</text>
</comment>
<proteinExistence type="predicted"/>
<protein>
    <recommendedName>
        <fullName evidence="8">C2H2-type domain-containing protein</fullName>
    </recommendedName>
</protein>
<evidence type="ECO:0000256" key="7">
    <source>
        <dbReference type="SAM" id="MobiDB-lite"/>
    </source>
</evidence>
<evidence type="ECO:0000256" key="6">
    <source>
        <dbReference type="PROSITE-ProRule" id="PRU00042"/>
    </source>
</evidence>
<feature type="domain" description="C2H2-type" evidence="8">
    <location>
        <begin position="523"/>
        <end position="550"/>
    </location>
</feature>
<dbReference type="Pfam" id="PF01352">
    <property type="entry name" value="KRAB"/>
    <property type="match status" value="1"/>
</dbReference>
<dbReference type="SUPFAM" id="SSF57667">
    <property type="entry name" value="beta-beta-alpha zinc fingers"/>
    <property type="match status" value="4"/>
</dbReference>
<dbReference type="InterPro" id="IPR050826">
    <property type="entry name" value="Krueppel_C2H2_ZnFinger"/>
</dbReference>
<reference evidence="9" key="1">
    <citation type="submission" date="2023-07" db="EMBL/GenBank/DDBJ databases">
        <authorList>
            <person name="Stuckert A."/>
        </authorList>
    </citation>
    <scope>NUCLEOTIDE SEQUENCE</scope>
</reference>
<dbReference type="SUPFAM" id="SSF109640">
    <property type="entry name" value="KRAB domain (Kruppel-associated box)"/>
    <property type="match status" value="1"/>
</dbReference>
<feature type="domain" description="C2H2-type" evidence="8">
    <location>
        <begin position="410"/>
        <end position="437"/>
    </location>
</feature>
<feature type="domain" description="C2H2-type" evidence="8">
    <location>
        <begin position="437"/>
        <end position="464"/>
    </location>
</feature>
<feature type="compositionally biased region" description="Basic and acidic residues" evidence="7">
    <location>
        <begin position="373"/>
        <end position="384"/>
    </location>
</feature>
<evidence type="ECO:0000313" key="10">
    <source>
        <dbReference type="Proteomes" id="UP001176940"/>
    </source>
</evidence>
<sequence length="624" mass="69304">MYNVPGFTKQVRSAQASLQHTPYTVTIAIMRSVKNKPKIKGQSAGNVCLGNVGFVKKPLHLVLSNHSEYVIEKKSFGDHLPHSRRKDKNNYQEILDLTNMIVHLLTGEVPLRCHDVALYFSNEEWEYLERHQDLYQDVMAETLCLPTTMGHKNVEDFPEEHVISDSSTDSSNLHSPADLSICASKPNILLNNVHEEIILCDENEDISGTAIYKPTDHMQQYSYCTLNIDVLGCEEEEIIDADIYIPVDQTIQSASTSIARKSVSTEGQNHRVIDIITIPDHSPTHSDVAVDCEWSDNAKVKYQVVLGNPQNSGKNLHQASSVQTPHKDDKKNNGTQCDKSSPKIPNHLVDHPDSPSYICGECGKCLSSQSDLDTHQRSHIKESKSSGLNGRQSISRKPIPKPHLSGKEEFKCHICGLCFSNTIDLVAHHQIHIKKPFSCSICGRGMYSHSGLLAHQKTHAFQRLYDCPTCGKTFISNAHLMLHQKVHAEAGDTSETGLDAGDSSGGDSNLADYKHFGSQDKLFSCSICGECFYSSEHFLQHQKSHFKSNPLMCSDCGKLFMRKSGLSKHQRIVHRGDVALTCSACGKGFACKSELSRHMTVHSGQKNRTHVLSVENASPLNLLS</sequence>
<feature type="domain" description="C2H2-type" evidence="8">
    <location>
        <begin position="580"/>
        <end position="607"/>
    </location>
</feature>
<feature type="domain" description="C2H2-type" evidence="8">
    <location>
        <begin position="551"/>
        <end position="579"/>
    </location>
</feature>
<dbReference type="InterPro" id="IPR036051">
    <property type="entry name" value="KRAB_dom_sf"/>
</dbReference>
<evidence type="ECO:0000256" key="4">
    <source>
        <dbReference type="ARBA" id="ARBA00022833"/>
    </source>
</evidence>
<feature type="region of interest" description="Disordered" evidence="7">
    <location>
        <begin position="308"/>
        <end position="350"/>
    </location>
</feature>
<feature type="domain" description="C2H2-type" evidence="8">
    <location>
        <begin position="357"/>
        <end position="384"/>
    </location>
</feature>
<feature type="region of interest" description="Disordered" evidence="7">
    <location>
        <begin position="373"/>
        <end position="402"/>
    </location>
</feature>
<dbReference type="Gene3D" id="6.10.140.140">
    <property type="match status" value="1"/>
</dbReference>
<evidence type="ECO:0000256" key="3">
    <source>
        <dbReference type="ARBA" id="ARBA00022771"/>
    </source>
</evidence>
<keyword evidence="1" id="KW-0479">Metal-binding</keyword>
<dbReference type="Pfam" id="PF00096">
    <property type="entry name" value="zf-C2H2"/>
    <property type="match status" value="5"/>
</dbReference>
<evidence type="ECO:0000313" key="9">
    <source>
        <dbReference type="EMBL" id="CAJ0943815.1"/>
    </source>
</evidence>
<dbReference type="PANTHER" id="PTHR24377">
    <property type="entry name" value="IP01015P-RELATED"/>
    <property type="match status" value="1"/>
</dbReference>
<dbReference type="EMBL" id="CAUEEQ010021694">
    <property type="protein sequence ID" value="CAJ0943815.1"/>
    <property type="molecule type" value="Genomic_DNA"/>
</dbReference>
<keyword evidence="3 6" id="KW-0863">Zinc-finger</keyword>
<feature type="domain" description="C2H2-type" evidence="8">
    <location>
        <begin position="465"/>
        <end position="492"/>
    </location>
</feature>
<dbReference type="InterPro" id="IPR013087">
    <property type="entry name" value="Znf_C2H2_type"/>
</dbReference>
<evidence type="ECO:0000256" key="1">
    <source>
        <dbReference type="ARBA" id="ARBA00022723"/>
    </source>
</evidence>
<gene>
    <name evidence="9" type="ORF">RIMI_LOCUS10142916</name>
</gene>
<name>A0ABN9LJY3_9NEOB</name>
<dbReference type="CDD" id="cd07765">
    <property type="entry name" value="KRAB_A-box"/>
    <property type="match status" value="1"/>
</dbReference>
<evidence type="ECO:0000256" key="5">
    <source>
        <dbReference type="ARBA" id="ARBA00023242"/>
    </source>
</evidence>
<keyword evidence="5" id="KW-0539">Nucleus</keyword>
<dbReference type="InterPro" id="IPR036236">
    <property type="entry name" value="Znf_C2H2_sf"/>
</dbReference>
<dbReference type="SMART" id="SM00355">
    <property type="entry name" value="ZnF_C2H2"/>
    <property type="match status" value="7"/>
</dbReference>
<dbReference type="PROSITE" id="PS00028">
    <property type="entry name" value="ZINC_FINGER_C2H2_1"/>
    <property type="match status" value="6"/>
</dbReference>
<keyword evidence="4" id="KW-0862">Zinc</keyword>
<organism evidence="9 10">
    <name type="scientific">Ranitomeya imitator</name>
    <name type="common">mimic poison frog</name>
    <dbReference type="NCBI Taxonomy" id="111125"/>
    <lineage>
        <taxon>Eukaryota</taxon>
        <taxon>Metazoa</taxon>
        <taxon>Chordata</taxon>
        <taxon>Craniata</taxon>
        <taxon>Vertebrata</taxon>
        <taxon>Euteleostomi</taxon>
        <taxon>Amphibia</taxon>
        <taxon>Batrachia</taxon>
        <taxon>Anura</taxon>
        <taxon>Neobatrachia</taxon>
        <taxon>Hyloidea</taxon>
        <taxon>Dendrobatidae</taxon>
        <taxon>Dendrobatinae</taxon>
        <taxon>Ranitomeya</taxon>
    </lineage>
</organism>
<feature type="compositionally biased region" description="Polar residues" evidence="7">
    <location>
        <begin position="385"/>
        <end position="395"/>
    </location>
</feature>
<accession>A0ABN9LJY3</accession>